<sequence>MMKTLTGVQIKNQEMSLELVKMKSHMSSTQQELCRSNEESIKQMSKILSIQQHISSDVTDTMIKLDSMMDCIQEIQKSLKENGLKQRDCLMIVPTATNVNASKGTGTIPAASMKTTPAAPLKRISKPGRCLLSPYLPNNGSSLGSASKLSDDTIVFKEELASSDNSNIVTFDD</sequence>
<accession>A0ABD1XER6</accession>
<dbReference type="EMBL" id="JBFOLJ010000001">
    <property type="protein sequence ID" value="KAL2559413.1"/>
    <property type="molecule type" value="Genomic_DNA"/>
</dbReference>
<reference evidence="2" key="1">
    <citation type="submission" date="2024-07" db="EMBL/GenBank/DDBJ databases">
        <title>Two chromosome-level genome assemblies of Korean endemic species Abeliophyllum distichum and Forsythia ovata (Oleaceae).</title>
        <authorList>
            <person name="Jang H."/>
        </authorList>
    </citation>
    <scope>NUCLEOTIDE SEQUENCE [LARGE SCALE GENOMIC DNA]</scope>
</reference>
<organism evidence="1 2">
    <name type="scientific">Forsythia ovata</name>
    <dbReference type="NCBI Taxonomy" id="205694"/>
    <lineage>
        <taxon>Eukaryota</taxon>
        <taxon>Viridiplantae</taxon>
        <taxon>Streptophyta</taxon>
        <taxon>Embryophyta</taxon>
        <taxon>Tracheophyta</taxon>
        <taxon>Spermatophyta</taxon>
        <taxon>Magnoliopsida</taxon>
        <taxon>eudicotyledons</taxon>
        <taxon>Gunneridae</taxon>
        <taxon>Pentapetalae</taxon>
        <taxon>asterids</taxon>
        <taxon>lamiids</taxon>
        <taxon>Lamiales</taxon>
        <taxon>Oleaceae</taxon>
        <taxon>Forsythieae</taxon>
        <taxon>Forsythia</taxon>
    </lineage>
</organism>
<gene>
    <name evidence="1" type="ORF">Fot_04152</name>
</gene>
<name>A0ABD1XER6_9LAMI</name>
<proteinExistence type="predicted"/>
<comment type="caution">
    <text evidence="1">The sequence shown here is derived from an EMBL/GenBank/DDBJ whole genome shotgun (WGS) entry which is preliminary data.</text>
</comment>
<dbReference type="AlphaFoldDB" id="A0ABD1XER6"/>
<evidence type="ECO:0000313" key="2">
    <source>
        <dbReference type="Proteomes" id="UP001604277"/>
    </source>
</evidence>
<dbReference type="Proteomes" id="UP001604277">
    <property type="component" value="Unassembled WGS sequence"/>
</dbReference>
<evidence type="ECO:0000313" key="1">
    <source>
        <dbReference type="EMBL" id="KAL2559413.1"/>
    </source>
</evidence>
<protein>
    <submittedName>
        <fullName evidence="1">Uncharacterized protein</fullName>
    </submittedName>
</protein>
<keyword evidence="2" id="KW-1185">Reference proteome</keyword>